<feature type="region of interest" description="Disordered" evidence="11">
    <location>
        <begin position="668"/>
        <end position="694"/>
    </location>
</feature>
<proteinExistence type="inferred from homology"/>
<keyword evidence="14" id="KW-1185">Reference proteome</keyword>
<keyword evidence="8 10" id="KW-0175">Coiled coil</keyword>
<protein>
    <recommendedName>
        <fullName evidence="4">Structural maintenance of chromosomes protein 5</fullName>
    </recommendedName>
</protein>
<evidence type="ECO:0000256" key="7">
    <source>
        <dbReference type="ARBA" id="ARBA00022840"/>
    </source>
</evidence>
<evidence type="ECO:0000256" key="11">
    <source>
        <dbReference type="SAM" id="MobiDB-lite"/>
    </source>
</evidence>
<evidence type="ECO:0000256" key="6">
    <source>
        <dbReference type="ARBA" id="ARBA00022741"/>
    </source>
</evidence>
<dbReference type="GO" id="GO:0000724">
    <property type="term" value="P:double-strand break repair via homologous recombination"/>
    <property type="evidence" value="ECO:0007669"/>
    <property type="project" value="TreeGrafter"/>
</dbReference>
<feature type="coiled-coil region" evidence="10">
    <location>
        <begin position="695"/>
        <end position="781"/>
    </location>
</feature>
<dbReference type="Gene3D" id="3.40.50.300">
    <property type="entry name" value="P-loop containing nucleotide triphosphate hydrolases"/>
    <property type="match status" value="2"/>
</dbReference>
<dbReference type="FunCoup" id="A0A136J9Y8">
    <property type="interactions" value="970"/>
</dbReference>
<dbReference type="PANTHER" id="PTHR45916">
    <property type="entry name" value="STRUCTURAL MAINTENANCE OF CHROMOSOMES PROTEIN 5"/>
    <property type="match status" value="1"/>
</dbReference>
<dbReference type="GO" id="GO:0005634">
    <property type="term" value="C:nucleus"/>
    <property type="evidence" value="ECO:0007669"/>
    <property type="project" value="UniProtKB-SubCell"/>
</dbReference>
<evidence type="ECO:0000256" key="3">
    <source>
        <dbReference type="ARBA" id="ARBA00010171"/>
    </source>
</evidence>
<feature type="region of interest" description="Disordered" evidence="11">
    <location>
        <begin position="467"/>
        <end position="486"/>
    </location>
</feature>
<comment type="similarity">
    <text evidence="3">Belongs to the SMC family. SMC5 subfamily.</text>
</comment>
<dbReference type="EMBL" id="KQ964247">
    <property type="protein sequence ID" value="KXJ94004.1"/>
    <property type="molecule type" value="Genomic_DNA"/>
</dbReference>
<feature type="compositionally biased region" description="Basic residues" evidence="11">
    <location>
        <begin position="25"/>
        <end position="35"/>
    </location>
</feature>
<evidence type="ECO:0000256" key="1">
    <source>
        <dbReference type="ARBA" id="ARBA00004123"/>
    </source>
</evidence>
<feature type="compositionally biased region" description="Basic and acidic residues" evidence="11">
    <location>
        <begin position="467"/>
        <end position="485"/>
    </location>
</feature>
<dbReference type="SUPFAM" id="SSF52540">
    <property type="entry name" value="P-loop containing nucleoside triphosphate hydrolases"/>
    <property type="match status" value="2"/>
</dbReference>
<evidence type="ECO:0000256" key="5">
    <source>
        <dbReference type="ARBA" id="ARBA00022454"/>
    </source>
</evidence>
<gene>
    <name evidence="13" type="ORF">Micbo1qcDRAFT_231595</name>
</gene>
<keyword evidence="6" id="KW-0547">Nucleotide-binding</keyword>
<dbReference type="AlphaFoldDB" id="A0A136J9Y8"/>
<keyword evidence="7" id="KW-0067">ATP-binding</keyword>
<feature type="compositionally biased region" description="Basic and acidic residues" evidence="11">
    <location>
        <begin position="65"/>
        <end position="79"/>
    </location>
</feature>
<sequence length="1133" mass="129625">MSRRRSRAVFEDDDDNSASAPDTSRRKRPNGHRNNGRTAPDSGDESLQASPRASPSPPISPSDFAHYRDRGSNDTRLQDDEFAPGAIVRVLVNNFVTYSHAEFFPGPHLNMVIGPNGTGKSSLVCAICLGLGYGPKHLGRASQIGEFVKLGTDVATIEIELQKKPGDPRNHIIRVEINREDNHRKWWLNGKDSTLTAVQKLTSRLHIQVDNLCQFLPQDKVAEFAGLTPVQLLHQTLRAAAPQEMLDWQTQLYDLHKDHRKVKEQVGTVLETLTNLQQRQDGLQADVDRYRERDAIQQRVEDLKKAKYVSQYMAARQLHKAAKAREKDAKAKHKRLQESCNPALAAIRNKKLYAEEIELVVNERNTALERAVKSGGQLLAAVERRQGDIKDLVGQLKGEMENHQTRKNEIFKFRKATTETEAKLKNKPLPFDAHEWNAKIREQEQVLRQSEAETRELRSQLDDLKNLARRNKDEQEQVRKQKDQLDSQQGQRLLRLRQMNADAYKGWIWLQEHKEMFEKEVFGPPMITCSVKDDRYSDLIQALLNKDDFFCFVAQTRNDHKKLSDYFYKELRLSVTIRTCGNAFDSYRPPLSKSQVENIGLDGFAIDYLEAPEPVLAMFCAEKKLHASLLCLRDISDGQYNQIVKHEQITSWATGKTMHRVARRKEYGPGATSTTTRQVTPGKFWTDQPLDNSESTRLDDKLQALGAEFNKLKAENMAKKEQMDTLGNDSEAVRERIRNLRSQKSELQQAHTLYDALPARLEADKKRLEDAQEALSACRERVFDLRFQKDQAVVDKARLVLNHNEHLVQIRQAHQLLLEARIRLIEAQSDARGLEAKHSEINTLLKEEEAKIEQLKQDSKMHKRDAEHALETVTGMIAEEGHAPADVLPALNEIAVGRTPEDLAMEVGAEEAKLELMQGLDPGVLRQFEKRAKEIEELTRRKDAQTGKLETLTAQIQDIRSRWEPRVDELIGKINDAFSYNFEQISCAGEVGIHKDEDFEQWAIEIKVKFRQNETLQQLNQHRQSGGERAVSTIFYLMALQSMAQAPFRVVDEINQGMDPRNERMVHERMVEIACREHTSQYFLITPKLLTGLRYDERMRVLCIASGEHMPSEGRKMDFGKLVWMQRSIAAAG</sequence>
<dbReference type="Proteomes" id="UP000070501">
    <property type="component" value="Unassembled WGS sequence"/>
</dbReference>
<dbReference type="InterPro" id="IPR027417">
    <property type="entry name" value="P-loop_NTPase"/>
</dbReference>
<keyword evidence="9" id="KW-0539">Nucleus</keyword>
<dbReference type="PANTHER" id="PTHR45916:SF1">
    <property type="entry name" value="STRUCTURAL MAINTENANCE OF CHROMOSOMES PROTEIN 5"/>
    <property type="match status" value="1"/>
</dbReference>
<dbReference type="OrthoDB" id="10254973at2759"/>
<evidence type="ECO:0000256" key="2">
    <source>
        <dbReference type="ARBA" id="ARBA00004286"/>
    </source>
</evidence>
<feature type="coiled-coil region" evidence="10">
    <location>
        <begin position="925"/>
        <end position="955"/>
    </location>
</feature>
<reference evidence="14" key="1">
    <citation type="submission" date="2016-02" db="EMBL/GenBank/DDBJ databases">
        <title>Draft genome sequence of Microdochium bolleyi, a fungal endophyte of beachgrass.</title>
        <authorList>
            <consortium name="DOE Joint Genome Institute"/>
            <person name="David A.S."/>
            <person name="May G."/>
            <person name="Haridas S."/>
            <person name="Lim J."/>
            <person name="Wang M."/>
            <person name="Labutti K."/>
            <person name="Lipzen A."/>
            <person name="Barry K."/>
            <person name="Grigoriev I.V."/>
        </authorList>
    </citation>
    <scope>NUCLEOTIDE SEQUENCE [LARGE SCALE GENOMIC DNA]</scope>
    <source>
        <strain evidence="14">J235TASD1</strain>
    </source>
</reference>
<keyword evidence="5" id="KW-0158">Chromosome</keyword>
<feature type="domain" description="RecF/RecN/SMC N-terminal" evidence="12">
    <location>
        <begin position="87"/>
        <end position="1087"/>
    </location>
</feature>
<evidence type="ECO:0000313" key="13">
    <source>
        <dbReference type="EMBL" id="KXJ94004.1"/>
    </source>
</evidence>
<dbReference type="FunFam" id="3.40.50.300:FF:001301">
    <property type="entry name" value="Structural maintenance of chromosomes 5"/>
    <property type="match status" value="1"/>
</dbReference>
<feature type="coiled-coil region" evidence="10">
    <location>
        <begin position="817"/>
        <end position="872"/>
    </location>
</feature>
<feature type="region of interest" description="Disordered" evidence="11">
    <location>
        <begin position="1"/>
        <end position="79"/>
    </location>
</feature>
<evidence type="ECO:0000256" key="9">
    <source>
        <dbReference type="ARBA" id="ARBA00023242"/>
    </source>
</evidence>
<dbReference type="GO" id="GO:0030915">
    <property type="term" value="C:Smc5-Smc6 complex"/>
    <property type="evidence" value="ECO:0007669"/>
    <property type="project" value="TreeGrafter"/>
</dbReference>
<dbReference type="InParanoid" id="A0A136J9Y8"/>
<dbReference type="STRING" id="196109.A0A136J9Y8"/>
<comment type="subcellular location">
    <subcellularLocation>
        <location evidence="2">Chromosome</location>
    </subcellularLocation>
    <subcellularLocation>
        <location evidence="1">Nucleus</location>
    </subcellularLocation>
</comment>
<evidence type="ECO:0000259" key="12">
    <source>
        <dbReference type="Pfam" id="PF02463"/>
    </source>
</evidence>
<dbReference type="GO" id="GO:0005524">
    <property type="term" value="F:ATP binding"/>
    <property type="evidence" value="ECO:0007669"/>
    <property type="project" value="UniProtKB-KW"/>
</dbReference>
<organism evidence="13 14">
    <name type="scientific">Microdochium bolleyi</name>
    <dbReference type="NCBI Taxonomy" id="196109"/>
    <lineage>
        <taxon>Eukaryota</taxon>
        <taxon>Fungi</taxon>
        <taxon>Dikarya</taxon>
        <taxon>Ascomycota</taxon>
        <taxon>Pezizomycotina</taxon>
        <taxon>Sordariomycetes</taxon>
        <taxon>Xylariomycetidae</taxon>
        <taxon>Xylariales</taxon>
        <taxon>Microdochiaceae</taxon>
        <taxon>Microdochium</taxon>
    </lineage>
</organism>
<evidence type="ECO:0000313" key="14">
    <source>
        <dbReference type="Proteomes" id="UP000070501"/>
    </source>
</evidence>
<dbReference type="GO" id="GO:0003697">
    <property type="term" value="F:single-stranded DNA binding"/>
    <property type="evidence" value="ECO:0007669"/>
    <property type="project" value="TreeGrafter"/>
</dbReference>
<dbReference type="InterPro" id="IPR003395">
    <property type="entry name" value="RecF/RecN/SMC_N"/>
</dbReference>
<evidence type="ECO:0000256" key="4">
    <source>
        <dbReference type="ARBA" id="ARBA00018687"/>
    </source>
</evidence>
<evidence type="ECO:0000256" key="8">
    <source>
        <dbReference type="ARBA" id="ARBA00023054"/>
    </source>
</evidence>
<accession>A0A136J9Y8</accession>
<evidence type="ECO:0000256" key="10">
    <source>
        <dbReference type="SAM" id="Coils"/>
    </source>
</evidence>
<dbReference type="Pfam" id="PF02463">
    <property type="entry name" value="SMC_N"/>
    <property type="match status" value="1"/>
</dbReference>
<name>A0A136J9Y8_9PEZI</name>